<sequence>MSCLCFVIPSFKCQPINRYAKLAAISLLGPSPIVKLQKVLLEKRSNEVTAPPTHIGLTPEINIEKTGREVSCSHKFYRGLRADLYLSNNGFRRV</sequence>
<dbReference type="EMBL" id="RXGB01000325">
    <property type="protein sequence ID" value="TMX03954.1"/>
    <property type="molecule type" value="Genomic_DNA"/>
</dbReference>
<accession>A0A6N2CFP5</accession>
<reference evidence="1" key="1">
    <citation type="submission" date="2019-05" db="EMBL/GenBank/DDBJ databases">
        <title>The de novo reference genome and transcriptome assemblies of the wild tomato species Solanum chilense.</title>
        <authorList>
            <person name="Stam R."/>
            <person name="Nosenko T."/>
            <person name="Hoerger A.C."/>
            <person name="Stephan W."/>
            <person name="Seidel M.A."/>
            <person name="Kuhn J.M.M."/>
            <person name="Haberer G."/>
            <person name="Tellier A."/>
        </authorList>
    </citation>
    <scope>NUCLEOTIDE SEQUENCE</scope>
    <source>
        <tissue evidence="1">Mature leaves</tissue>
    </source>
</reference>
<gene>
    <name evidence="1" type="ORF">EJD97_012713</name>
</gene>
<dbReference type="AlphaFoldDB" id="A0A6N2CFP5"/>
<organism evidence="1">
    <name type="scientific">Solanum chilense</name>
    <name type="common">Tomato</name>
    <name type="synonym">Lycopersicon chilense</name>
    <dbReference type="NCBI Taxonomy" id="4083"/>
    <lineage>
        <taxon>Eukaryota</taxon>
        <taxon>Viridiplantae</taxon>
        <taxon>Streptophyta</taxon>
        <taxon>Embryophyta</taxon>
        <taxon>Tracheophyta</taxon>
        <taxon>Spermatophyta</taxon>
        <taxon>Magnoliopsida</taxon>
        <taxon>eudicotyledons</taxon>
        <taxon>Gunneridae</taxon>
        <taxon>Pentapetalae</taxon>
        <taxon>asterids</taxon>
        <taxon>lamiids</taxon>
        <taxon>Solanales</taxon>
        <taxon>Solanaceae</taxon>
        <taxon>Solanoideae</taxon>
        <taxon>Solaneae</taxon>
        <taxon>Solanum</taxon>
        <taxon>Solanum subgen. Lycopersicon</taxon>
    </lineage>
</organism>
<proteinExistence type="predicted"/>
<evidence type="ECO:0000313" key="1">
    <source>
        <dbReference type="EMBL" id="TMX03954.1"/>
    </source>
</evidence>
<name>A0A6N2CFP5_SOLCI</name>
<protein>
    <submittedName>
        <fullName evidence="1">Uncharacterized protein</fullName>
    </submittedName>
</protein>
<comment type="caution">
    <text evidence="1">The sequence shown here is derived from an EMBL/GenBank/DDBJ whole genome shotgun (WGS) entry which is preliminary data.</text>
</comment>